<name>A0A9E7CYF2_9FLAO</name>
<dbReference type="InterPro" id="IPR027823">
    <property type="entry name" value="DUF4468"/>
</dbReference>
<dbReference type="RefSeq" id="WP_255841800.1">
    <property type="nucleotide sequence ID" value="NZ_CP094358.1"/>
</dbReference>
<dbReference type="KEGG" id="fbm:MQE35_12670"/>
<evidence type="ECO:0000259" key="1">
    <source>
        <dbReference type="Pfam" id="PF14730"/>
    </source>
</evidence>
<dbReference type="EMBL" id="CP094358">
    <property type="protein sequence ID" value="UOB16585.1"/>
    <property type="molecule type" value="Genomic_DNA"/>
</dbReference>
<organism evidence="2 3">
    <name type="scientific">Abyssalbus ytuae</name>
    <dbReference type="NCBI Taxonomy" id="2926907"/>
    <lineage>
        <taxon>Bacteria</taxon>
        <taxon>Pseudomonadati</taxon>
        <taxon>Bacteroidota</taxon>
        <taxon>Flavobacteriia</taxon>
        <taxon>Flavobacteriales</taxon>
        <taxon>Flavobacteriaceae</taxon>
        <taxon>Abyssalbus</taxon>
    </lineage>
</organism>
<feature type="domain" description="DUF4468" evidence="1">
    <location>
        <begin position="40"/>
        <end position="117"/>
    </location>
</feature>
<keyword evidence="3" id="KW-1185">Reference proteome</keyword>
<accession>A0A9E7CYF2</accession>
<dbReference type="AlphaFoldDB" id="A0A9E7CYF2"/>
<dbReference type="Proteomes" id="UP000831290">
    <property type="component" value="Chromosome"/>
</dbReference>
<dbReference type="Gene3D" id="3.30.530.80">
    <property type="match status" value="1"/>
</dbReference>
<evidence type="ECO:0000313" key="3">
    <source>
        <dbReference type="Proteomes" id="UP000831290"/>
    </source>
</evidence>
<proteinExistence type="predicted"/>
<evidence type="ECO:0000313" key="2">
    <source>
        <dbReference type="EMBL" id="UOB16585.1"/>
    </source>
</evidence>
<protein>
    <submittedName>
        <fullName evidence="2">DUF4468 domain-containing protein</fullName>
    </submittedName>
</protein>
<gene>
    <name evidence="2" type="ORF">MQE35_12670</name>
</gene>
<dbReference type="Pfam" id="PF14730">
    <property type="entry name" value="DUF4468"/>
    <property type="match status" value="1"/>
</dbReference>
<sequence length="188" mass="22192">MKKILSISFFLVHSFIFSQMDYEFFPKIKYDLPSLTDYIVVEVDSLSQSELYIKTINWIKETYKNPDEVIKTTFENEKIRIEGYEEIIFSINSIGMIYNHHGTYVVEISFKDGKYKFDPISAKYYQEGSQFSSGGDVGISINDLSVYYNKKGKLRSMYKQGLPLITETFNTLNYRLYYYLSSKKDNEW</sequence>
<reference evidence="2" key="1">
    <citation type="submission" date="2022-03" db="EMBL/GenBank/DDBJ databases">
        <title>Description of Abyssus ytuae gen. nov., sp. nov., a novel member of the family Flavobacteriaceae isolated from the sediment of Mariana Trench.</title>
        <authorList>
            <person name="Zhang J."/>
            <person name="Xu X."/>
        </authorList>
    </citation>
    <scope>NUCLEOTIDE SEQUENCE</scope>
    <source>
        <strain evidence="2">MT3330</strain>
    </source>
</reference>